<evidence type="ECO:0000256" key="2">
    <source>
        <dbReference type="ARBA" id="ARBA00023136"/>
    </source>
</evidence>
<comment type="caution">
    <text evidence="5">The sequence shown here is derived from an EMBL/GenBank/DDBJ whole genome shotgun (WGS) entry which is preliminary data.</text>
</comment>
<dbReference type="RefSeq" id="WP_222685093.1">
    <property type="nucleotide sequence ID" value="NZ_JABUBT010000018.1"/>
</dbReference>
<dbReference type="PANTHER" id="PTHR37042">
    <property type="entry name" value="OUTER MEMBRANE PROTEIN RV1973"/>
    <property type="match status" value="1"/>
</dbReference>
<proteinExistence type="predicted"/>
<accession>A0ABS7P9J2</accession>
<evidence type="ECO:0008006" key="7">
    <source>
        <dbReference type="Google" id="ProtNLM"/>
    </source>
</evidence>
<evidence type="ECO:0000313" key="6">
    <source>
        <dbReference type="Proteomes" id="UP000825228"/>
    </source>
</evidence>
<evidence type="ECO:0000256" key="1">
    <source>
        <dbReference type="ARBA" id="ARBA00004370"/>
    </source>
</evidence>
<protein>
    <recommendedName>
        <fullName evidence="7">Mce-associated membrane protein</fullName>
    </recommendedName>
</protein>
<name>A0ABS7P9J2_9NOCA</name>
<keyword evidence="2 4" id="KW-0472">Membrane</keyword>
<evidence type="ECO:0000256" key="3">
    <source>
        <dbReference type="SAM" id="MobiDB-lite"/>
    </source>
</evidence>
<sequence length="258" mass="27065">MPPARRRPPVGATRPPAGAVRRKKVAGRPAGPVNPADTTENSDATESLETTDETGTTTDATPGAVDLSKPATETRADTDTDTDTDASASSEPSERRPLSPLVSILGALAVVFAVIAVLGLIRPGAPAVTNSAWVDTGATLEVTSAGRDALQTVFSYGFDTIDQDQEAARAVLNDERRAEYDSTAEQTKQGVLQTQTVTTATVTDIGVSLLDGDRAELVASMDIAAQQDTVDQGTVQTPVAFTMERVDGRWLLATIDNR</sequence>
<feature type="compositionally biased region" description="Low complexity" evidence="3">
    <location>
        <begin position="53"/>
        <end position="64"/>
    </location>
</feature>
<feature type="region of interest" description="Disordered" evidence="3">
    <location>
        <begin position="1"/>
        <end position="97"/>
    </location>
</feature>
<reference evidence="5 6" key="1">
    <citation type="submission" date="2020-06" db="EMBL/GenBank/DDBJ databases">
        <title>Taxonomy, biology and ecology of Rhodococcus bacteria occurring in California pistachio and other woody hosts as revealed by genome sequence analyses.</title>
        <authorList>
            <person name="Gai Y."/>
            <person name="Riely B."/>
        </authorList>
    </citation>
    <scope>NUCLEOTIDE SEQUENCE [LARGE SCALE GENOMIC DNA]</scope>
    <source>
        <strain evidence="5 6">BP-281</strain>
    </source>
</reference>
<keyword evidence="4" id="KW-0812">Transmembrane</keyword>
<dbReference type="EMBL" id="JABUBU010000014">
    <property type="protein sequence ID" value="MBY6367836.1"/>
    <property type="molecule type" value="Genomic_DNA"/>
</dbReference>
<comment type="subcellular location">
    <subcellularLocation>
        <location evidence="1">Membrane</location>
    </subcellularLocation>
</comment>
<gene>
    <name evidence="5" type="ORF">HQ603_13850</name>
</gene>
<organism evidence="5 6">
    <name type="scientific">Rhodococcoides corynebacterioides</name>
    <dbReference type="NCBI Taxonomy" id="53972"/>
    <lineage>
        <taxon>Bacteria</taxon>
        <taxon>Bacillati</taxon>
        <taxon>Actinomycetota</taxon>
        <taxon>Actinomycetes</taxon>
        <taxon>Mycobacteriales</taxon>
        <taxon>Nocardiaceae</taxon>
        <taxon>Rhodococcoides</taxon>
    </lineage>
</organism>
<feature type="compositionally biased region" description="Polar residues" evidence="3">
    <location>
        <begin position="36"/>
        <end position="48"/>
    </location>
</feature>
<evidence type="ECO:0000313" key="5">
    <source>
        <dbReference type="EMBL" id="MBY6367836.1"/>
    </source>
</evidence>
<keyword evidence="4" id="KW-1133">Transmembrane helix</keyword>
<dbReference type="PANTHER" id="PTHR37042:SF4">
    <property type="entry name" value="OUTER MEMBRANE PROTEIN RV1973"/>
    <property type="match status" value="1"/>
</dbReference>
<feature type="transmembrane region" description="Helical" evidence="4">
    <location>
        <begin position="101"/>
        <end position="121"/>
    </location>
</feature>
<evidence type="ECO:0000256" key="4">
    <source>
        <dbReference type="SAM" id="Phobius"/>
    </source>
</evidence>
<dbReference type="Proteomes" id="UP000825228">
    <property type="component" value="Unassembled WGS sequence"/>
</dbReference>
<keyword evidence="6" id="KW-1185">Reference proteome</keyword>